<feature type="compositionally biased region" description="Basic and acidic residues" evidence="1">
    <location>
        <begin position="417"/>
        <end position="426"/>
    </location>
</feature>
<feature type="domain" description="CUE" evidence="3">
    <location>
        <begin position="267"/>
        <end position="310"/>
    </location>
</feature>
<dbReference type="Pfam" id="PF01713">
    <property type="entry name" value="Smr"/>
    <property type="match status" value="1"/>
</dbReference>
<name>A0A2P6NS39_9EUKA</name>
<dbReference type="OrthoDB" id="20659at2759"/>
<dbReference type="InterPro" id="IPR002625">
    <property type="entry name" value="Smr_dom"/>
</dbReference>
<dbReference type="Gene3D" id="3.30.1370.110">
    <property type="match status" value="1"/>
</dbReference>
<feature type="domain" description="Smr" evidence="2">
    <location>
        <begin position="518"/>
        <end position="592"/>
    </location>
</feature>
<dbReference type="SMART" id="SM01162">
    <property type="entry name" value="DUF1771"/>
    <property type="match status" value="1"/>
</dbReference>
<feature type="region of interest" description="Disordered" evidence="1">
    <location>
        <begin position="1"/>
        <end position="29"/>
    </location>
</feature>
<dbReference type="InterPro" id="IPR009060">
    <property type="entry name" value="UBA-like_sf"/>
</dbReference>
<feature type="compositionally biased region" description="Basic and acidic residues" evidence="1">
    <location>
        <begin position="436"/>
        <end position="446"/>
    </location>
</feature>
<dbReference type="SUPFAM" id="SSF160443">
    <property type="entry name" value="SMR domain-like"/>
    <property type="match status" value="1"/>
</dbReference>
<evidence type="ECO:0000313" key="4">
    <source>
        <dbReference type="EMBL" id="PRP86740.1"/>
    </source>
</evidence>
<dbReference type="PROSITE" id="PS50828">
    <property type="entry name" value="SMR"/>
    <property type="match status" value="1"/>
</dbReference>
<dbReference type="PANTHER" id="PTHR46535">
    <property type="entry name" value="NEDD4-BINDING PROTEIN 2"/>
    <property type="match status" value="1"/>
</dbReference>
<evidence type="ECO:0000259" key="3">
    <source>
        <dbReference type="PROSITE" id="PS51140"/>
    </source>
</evidence>
<dbReference type="EMBL" id="MDYQ01000027">
    <property type="protein sequence ID" value="PRP86740.1"/>
    <property type="molecule type" value="Genomic_DNA"/>
</dbReference>
<sequence length="594" mass="67869">MQAEGDVLGFPLKQKGPKKERRQRRKDEKEDYVYQIKKINEMSLAEEKEFEEKKKKFDDFARHYVRRLDRSVLELIYYENCAENAALARRAAEELIEDQEREKIKQIAFDHDHREGISVVQCNDESGYASYDSSESEESDIDESSRADIDKLEFLCDMFPDLSENFLAGELDANDSSLQKTMEILFPLTTILDEEREAEAANQIQSIQKQQAQEEELPKGSRWAPFITSWKHPNHYVPPKRPNFVPKSTETVAPSSDGAEKQVPENEFERKVRELSAMFPEVPTFVIAMKLEENEEKMDQCIEPLLNYQPGAQAKGRQGNQNFTDWNRVDGVSSSEDNITNRLRLEALSKQFYWVEKNVLESMFSINGRSIEKTAAALSQLYPALVIQPTPASTQPQRENRARKSAPDTPTKKTKKKDREGFETVTRKRAKVRPPRSKEDHSALGRMSDRERANYYAAVRNEYYRQAAMAFLGGNGQAAGRLSAEGRSYDKKMKESHQLAYQVTMTSLQTNRDPITQLDLHGFHVNNALQLVEDALHHCTTRGTGLLTIVVGAGHHSEGRKARIKPAVKEWLSQNGYRFTEANQGVLVVHLSSV</sequence>
<dbReference type="SMART" id="SM00463">
    <property type="entry name" value="SMR"/>
    <property type="match status" value="1"/>
</dbReference>
<dbReference type="InterPro" id="IPR036063">
    <property type="entry name" value="Smr_dom_sf"/>
</dbReference>
<evidence type="ECO:0000313" key="5">
    <source>
        <dbReference type="Proteomes" id="UP000241769"/>
    </source>
</evidence>
<dbReference type="GO" id="GO:0043130">
    <property type="term" value="F:ubiquitin binding"/>
    <property type="evidence" value="ECO:0007669"/>
    <property type="project" value="InterPro"/>
</dbReference>
<dbReference type="InParanoid" id="A0A2P6NS39"/>
<dbReference type="SUPFAM" id="SSF46934">
    <property type="entry name" value="UBA-like"/>
    <property type="match status" value="1"/>
</dbReference>
<dbReference type="PANTHER" id="PTHR46535:SF1">
    <property type="entry name" value="NEDD4-BINDING PROTEIN 2"/>
    <property type="match status" value="1"/>
</dbReference>
<dbReference type="SMART" id="SM00546">
    <property type="entry name" value="CUE"/>
    <property type="match status" value="2"/>
</dbReference>
<organism evidence="4 5">
    <name type="scientific">Planoprotostelium fungivorum</name>
    <dbReference type="NCBI Taxonomy" id="1890364"/>
    <lineage>
        <taxon>Eukaryota</taxon>
        <taxon>Amoebozoa</taxon>
        <taxon>Evosea</taxon>
        <taxon>Variosea</taxon>
        <taxon>Cavosteliida</taxon>
        <taxon>Cavosteliaceae</taxon>
        <taxon>Planoprotostelium</taxon>
    </lineage>
</organism>
<dbReference type="STRING" id="1890364.A0A2P6NS39"/>
<dbReference type="PROSITE" id="PS51140">
    <property type="entry name" value="CUE"/>
    <property type="match status" value="1"/>
</dbReference>
<dbReference type="AlphaFoldDB" id="A0A2P6NS39"/>
<dbReference type="Pfam" id="PF08590">
    <property type="entry name" value="DUF1771"/>
    <property type="match status" value="1"/>
</dbReference>
<gene>
    <name evidence="4" type="ORF">PROFUN_02889</name>
</gene>
<dbReference type="GO" id="GO:0005634">
    <property type="term" value="C:nucleus"/>
    <property type="evidence" value="ECO:0007669"/>
    <property type="project" value="TreeGrafter"/>
</dbReference>
<dbReference type="CDD" id="cd14279">
    <property type="entry name" value="CUE"/>
    <property type="match status" value="2"/>
</dbReference>
<comment type="caution">
    <text evidence="4">The sequence shown here is derived from an EMBL/GenBank/DDBJ whole genome shotgun (WGS) entry which is preliminary data.</text>
</comment>
<evidence type="ECO:0000256" key="1">
    <source>
        <dbReference type="SAM" id="MobiDB-lite"/>
    </source>
</evidence>
<feature type="compositionally biased region" description="Basic residues" evidence="1">
    <location>
        <begin position="15"/>
        <end position="24"/>
    </location>
</feature>
<protein>
    <submittedName>
        <fullName evidence="4">NEDD4 binding protein 2</fullName>
    </submittedName>
</protein>
<keyword evidence="5" id="KW-1185">Reference proteome</keyword>
<accession>A0A2P6NS39</accession>
<proteinExistence type="predicted"/>
<dbReference type="InterPro" id="IPR013899">
    <property type="entry name" value="DUF1771"/>
</dbReference>
<dbReference type="InterPro" id="IPR052772">
    <property type="entry name" value="Endo/PolyKinase_Domain-Protein"/>
</dbReference>
<dbReference type="Proteomes" id="UP000241769">
    <property type="component" value="Unassembled WGS sequence"/>
</dbReference>
<evidence type="ECO:0000259" key="2">
    <source>
        <dbReference type="PROSITE" id="PS50828"/>
    </source>
</evidence>
<feature type="region of interest" description="Disordered" evidence="1">
    <location>
        <begin position="389"/>
        <end position="446"/>
    </location>
</feature>
<reference evidence="4 5" key="1">
    <citation type="journal article" date="2018" name="Genome Biol. Evol.">
        <title>Multiple Roots of Fruiting Body Formation in Amoebozoa.</title>
        <authorList>
            <person name="Hillmann F."/>
            <person name="Forbes G."/>
            <person name="Novohradska S."/>
            <person name="Ferling I."/>
            <person name="Riege K."/>
            <person name="Groth M."/>
            <person name="Westermann M."/>
            <person name="Marz M."/>
            <person name="Spaller T."/>
            <person name="Winckler T."/>
            <person name="Schaap P."/>
            <person name="Glockner G."/>
        </authorList>
    </citation>
    <scope>NUCLEOTIDE SEQUENCE [LARGE SCALE GENOMIC DNA]</scope>
    <source>
        <strain evidence="4 5">Jena</strain>
    </source>
</reference>
<dbReference type="InterPro" id="IPR003892">
    <property type="entry name" value="CUE"/>
</dbReference>
<dbReference type="Gene3D" id="1.10.8.10">
    <property type="entry name" value="DNA helicase RuvA subunit, C-terminal domain"/>
    <property type="match status" value="1"/>
</dbReference>
<dbReference type="GO" id="GO:0004519">
    <property type="term" value="F:endonuclease activity"/>
    <property type="evidence" value="ECO:0007669"/>
    <property type="project" value="TreeGrafter"/>
</dbReference>